<dbReference type="EnsemblMetazoa" id="PPA36436.1">
    <property type="protein sequence ID" value="PPA36436.1"/>
    <property type="gene ID" value="WBGene00274805"/>
</dbReference>
<sequence>MSAVPLPLRMPSDTLRSTKGKKLYSDDNEYIYRVSHMVGADTKLRCVKAGCGAKATIGASGEALINANTTHTHAPSDYPLEVYGARKAVKFLRSQDVAPKAALTAVTAQLNPAVVPFLPSAAALKNGAQRLVPALTSSNYPYAPQTLLITRDGLPFMRYNSTNTSPDGCVVFCTSASVMLMNNNGNWSTDGNFRVAPPPYSQLFVIGVQAGHLFVPTVFALLKSKRVEAYQEIFDSVISMGVTNSPSVILMGECDYNNFERAISTAAKRAFSTVDVKRCLFHLCQTIWRLVQSNGLVGDYKIPTVKTTIRCLAALAFLDPADVAVYYGSLAAYSAISTPQCQPVIDSFGRNYVGLDTTGNVHIPMYHLEEWTVRDRILRSFHASNSAQESFNASLKGIPAKCAVSHLEGALLEVANYWEDEQTKATQSNLYLWQYRKQGNKRRSDEENRRMALANGAMGQSNLDHLKSLSMYVKMD</sequence>
<proteinExistence type="predicted"/>
<evidence type="ECO:0000313" key="1">
    <source>
        <dbReference type="EnsemblMetazoa" id="PPA36436.1"/>
    </source>
</evidence>
<reference evidence="1" key="2">
    <citation type="submission" date="2022-06" db="UniProtKB">
        <authorList>
            <consortium name="EnsemblMetazoa"/>
        </authorList>
    </citation>
    <scope>IDENTIFICATION</scope>
    <source>
        <strain evidence="1">PS312</strain>
    </source>
</reference>
<dbReference type="Proteomes" id="UP000005239">
    <property type="component" value="Unassembled WGS sequence"/>
</dbReference>
<keyword evidence="2" id="KW-1185">Reference proteome</keyword>
<dbReference type="PANTHER" id="PTHR47160:SF8">
    <property type="entry name" value="MULE TRANSPOSASE DOMAIN-CONTAINING PROTEIN"/>
    <property type="match status" value="1"/>
</dbReference>
<evidence type="ECO:0000313" key="2">
    <source>
        <dbReference type="Proteomes" id="UP000005239"/>
    </source>
</evidence>
<organism evidence="1 2">
    <name type="scientific">Pristionchus pacificus</name>
    <name type="common">Parasitic nematode worm</name>
    <dbReference type="NCBI Taxonomy" id="54126"/>
    <lineage>
        <taxon>Eukaryota</taxon>
        <taxon>Metazoa</taxon>
        <taxon>Ecdysozoa</taxon>
        <taxon>Nematoda</taxon>
        <taxon>Chromadorea</taxon>
        <taxon>Rhabditida</taxon>
        <taxon>Rhabditina</taxon>
        <taxon>Diplogasteromorpha</taxon>
        <taxon>Diplogasteroidea</taxon>
        <taxon>Neodiplogasteridae</taxon>
        <taxon>Pristionchus</taxon>
    </lineage>
</organism>
<dbReference type="InterPro" id="IPR018289">
    <property type="entry name" value="MULE_transposase_dom"/>
</dbReference>
<name>A0A2A6CVE3_PRIPA</name>
<protein>
    <submittedName>
        <fullName evidence="1">MULE domain-containing protein</fullName>
    </submittedName>
</protein>
<dbReference type="PANTHER" id="PTHR47160">
    <property type="entry name" value="PUTATIVE-RELATED"/>
    <property type="match status" value="1"/>
</dbReference>
<dbReference type="Pfam" id="PF10551">
    <property type="entry name" value="MULE"/>
    <property type="match status" value="1"/>
</dbReference>
<accession>A0A2A6CVE3</accession>
<dbReference type="AlphaFoldDB" id="A0A2A6CVE3"/>
<reference evidence="2" key="1">
    <citation type="journal article" date="2008" name="Nat. Genet.">
        <title>The Pristionchus pacificus genome provides a unique perspective on nematode lifestyle and parasitism.</title>
        <authorList>
            <person name="Dieterich C."/>
            <person name="Clifton S.W."/>
            <person name="Schuster L.N."/>
            <person name="Chinwalla A."/>
            <person name="Delehaunty K."/>
            <person name="Dinkelacker I."/>
            <person name="Fulton L."/>
            <person name="Fulton R."/>
            <person name="Godfrey J."/>
            <person name="Minx P."/>
            <person name="Mitreva M."/>
            <person name="Roeseler W."/>
            <person name="Tian H."/>
            <person name="Witte H."/>
            <person name="Yang S.P."/>
            <person name="Wilson R.K."/>
            <person name="Sommer R.J."/>
        </authorList>
    </citation>
    <scope>NUCLEOTIDE SEQUENCE [LARGE SCALE GENOMIC DNA]</scope>
    <source>
        <strain evidence="2">PS312</strain>
    </source>
</reference>
<dbReference type="OrthoDB" id="5919898at2759"/>
<gene>
    <name evidence="1" type="primary">WBGene00274805</name>
</gene>
<accession>A0A8R1UNA9</accession>